<proteinExistence type="predicted"/>
<dbReference type="PROSITE" id="PS50883">
    <property type="entry name" value="EAL"/>
    <property type="match status" value="1"/>
</dbReference>
<sequence length="831" mass="94210">MQTLSFSVQSITHLKEECDSLLIERASGCLIQIFSSQSMEEVSTYHSFLQCLFPHAEIVGLSAIHTSINSSVFTQSTIVSISTFDSSTVTSASIVHGENEPLVGHQLLRKLSVNQTTKSVIAFSCYGSASNYKLFEAFSEQAYIVPVSGCVATDTGEGAWILLNGEFHQNQIVAVALHGEKLQAWYEAFVEWNPIGKHFRVTASEGRVVKAIDHIPAYDFYCKYLADNKPLALSQIQAFPLMLEEETARIINTVESITKEGHLLFSAEVPVGDEVRLSYYHPSLTQEQVNQGAARLANRRPESIFIYNCESRIENSTESTELQAFSDVGLCQGVYGMGEFFRSHNQQILHHSLTYLALSESEEVASEYDTFSRAPRVHNLTPLFSLIKNSIQDLDHMTSELEEKIREQSLRLIQTYRTDRRTGLLNRTVLKERLSHIALTDHLLSFKLTNLSQVNEKYGYHVGDKLLQDISYYMKEHLGLAIESEIELYSIGIAEWGVIFNSDTASEVLRKQITGFIEKLEHENFEPYGLDDVDYLSVSISGGLISRRDFPTIASEDLILKTVEARRIAMRRNRHLCNARELMKEERTRQNQLDWLTCVNRAISQKGVLVYGQPIYKAHTHELASTECLMRIQEDDQIFAPGQFLPAVEGTHLYTRLSREMISSIFEIMQSNDLTFSINLSPQDLLSDRTLDLLESSMIRLDNPMRVGFEVLETEQIQDYGHIIEVCNHFRRLGARIIIDDFGSGYSNIDAIMKLEPQVIKLDGSIIKNVHQDKRQRLISQQMVQLCHVLDAKAVAEFVHNQEVCSIVEDMGVDYLQGYFLGEPKSLHIKT</sequence>
<dbReference type="InterPro" id="IPR043128">
    <property type="entry name" value="Rev_trsase/Diguanyl_cyclase"/>
</dbReference>
<evidence type="ECO:0000313" key="2">
    <source>
        <dbReference type="Proteomes" id="UP000321787"/>
    </source>
</evidence>
<name>A0A510UGI9_ALIFS</name>
<dbReference type="InterPro" id="IPR029787">
    <property type="entry name" value="Nucleotide_cyclase"/>
</dbReference>
<dbReference type="Gene3D" id="3.20.20.450">
    <property type="entry name" value="EAL domain"/>
    <property type="match status" value="1"/>
</dbReference>
<dbReference type="InterPro" id="IPR001633">
    <property type="entry name" value="EAL_dom"/>
</dbReference>
<dbReference type="AlphaFoldDB" id="A0A510UGI9"/>
<dbReference type="Pfam" id="PF00990">
    <property type="entry name" value="GGDEF"/>
    <property type="match status" value="1"/>
</dbReference>
<dbReference type="PANTHER" id="PTHR33121:SF79">
    <property type="entry name" value="CYCLIC DI-GMP PHOSPHODIESTERASE PDED-RELATED"/>
    <property type="match status" value="1"/>
</dbReference>
<dbReference type="CDD" id="cd01948">
    <property type="entry name" value="EAL"/>
    <property type="match status" value="1"/>
</dbReference>
<dbReference type="Gene3D" id="3.30.70.270">
    <property type="match status" value="1"/>
</dbReference>
<dbReference type="Pfam" id="PF00563">
    <property type="entry name" value="EAL"/>
    <property type="match status" value="1"/>
</dbReference>
<dbReference type="SMART" id="SM00897">
    <property type="entry name" value="FIST"/>
    <property type="match status" value="1"/>
</dbReference>
<dbReference type="SMART" id="SM00052">
    <property type="entry name" value="EAL"/>
    <property type="match status" value="1"/>
</dbReference>
<protein>
    <submittedName>
        <fullName evidence="1">Sensor domain-containing phosphodiesterase</fullName>
    </submittedName>
</protein>
<dbReference type="PANTHER" id="PTHR33121">
    <property type="entry name" value="CYCLIC DI-GMP PHOSPHODIESTERASE PDEF"/>
    <property type="match status" value="1"/>
</dbReference>
<accession>A0A510UGI9</accession>
<dbReference type="Pfam" id="PF08495">
    <property type="entry name" value="FIST"/>
    <property type="match status" value="1"/>
</dbReference>
<dbReference type="InterPro" id="IPR019494">
    <property type="entry name" value="FIST_C"/>
</dbReference>
<comment type="caution">
    <text evidence="1">The sequence shown here is derived from an EMBL/GenBank/DDBJ whole genome shotgun (WGS) entry which is preliminary data.</text>
</comment>
<dbReference type="SUPFAM" id="SSF141868">
    <property type="entry name" value="EAL domain-like"/>
    <property type="match status" value="1"/>
</dbReference>
<dbReference type="Pfam" id="PF10442">
    <property type="entry name" value="FIST_C"/>
    <property type="match status" value="1"/>
</dbReference>
<dbReference type="RefSeq" id="WP_072054725.1">
    <property type="nucleotide sequence ID" value="NZ_BJTZ01000008.1"/>
</dbReference>
<gene>
    <name evidence="1" type="ORF">AFI02nite_17150</name>
</gene>
<dbReference type="InterPro" id="IPR035919">
    <property type="entry name" value="EAL_sf"/>
</dbReference>
<dbReference type="InterPro" id="IPR050706">
    <property type="entry name" value="Cyclic-di-GMP_PDE-like"/>
</dbReference>
<dbReference type="SMART" id="SM01204">
    <property type="entry name" value="FIST_C"/>
    <property type="match status" value="1"/>
</dbReference>
<reference evidence="1 2" key="1">
    <citation type="submission" date="2019-07" db="EMBL/GenBank/DDBJ databases">
        <title>Whole genome shotgun sequence of Aliivibrio fischeri NBRC 101058.</title>
        <authorList>
            <person name="Hosoyama A."/>
            <person name="Uohara A."/>
            <person name="Ohji S."/>
            <person name="Ichikawa N."/>
        </authorList>
    </citation>
    <scope>NUCLEOTIDE SEQUENCE [LARGE SCALE GENOMIC DNA]</scope>
    <source>
        <strain evidence="1 2">NBRC 101058</strain>
    </source>
</reference>
<dbReference type="Proteomes" id="UP000321787">
    <property type="component" value="Unassembled WGS sequence"/>
</dbReference>
<dbReference type="EMBL" id="BJTZ01000008">
    <property type="protein sequence ID" value="GEK13679.1"/>
    <property type="molecule type" value="Genomic_DNA"/>
</dbReference>
<organism evidence="1 2">
    <name type="scientific">Aliivibrio fischeri</name>
    <name type="common">Vibrio fischeri</name>
    <dbReference type="NCBI Taxonomy" id="668"/>
    <lineage>
        <taxon>Bacteria</taxon>
        <taxon>Pseudomonadati</taxon>
        <taxon>Pseudomonadota</taxon>
        <taxon>Gammaproteobacteria</taxon>
        <taxon>Vibrionales</taxon>
        <taxon>Vibrionaceae</taxon>
        <taxon>Aliivibrio</taxon>
    </lineage>
</organism>
<evidence type="ECO:0000313" key="1">
    <source>
        <dbReference type="EMBL" id="GEK13679.1"/>
    </source>
</evidence>
<dbReference type="InterPro" id="IPR013702">
    <property type="entry name" value="FIST_domain_N"/>
</dbReference>
<dbReference type="GO" id="GO:0071111">
    <property type="term" value="F:cyclic-guanylate-specific phosphodiesterase activity"/>
    <property type="evidence" value="ECO:0007669"/>
    <property type="project" value="InterPro"/>
</dbReference>
<dbReference type="InterPro" id="IPR000160">
    <property type="entry name" value="GGDEF_dom"/>
</dbReference>
<dbReference type="SUPFAM" id="SSF55073">
    <property type="entry name" value="Nucleotide cyclase"/>
    <property type="match status" value="1"/>
</dbReference>